<dbReference type="InterPro" id="IPR032259">
    <property type="entry name" value="HIBYL-CoA-H"/>
</dbReference>
<dbReference type="PANTHER" id="PTHR43176:SF3">
    <property type="entry name" value="3-HYDROXYISOBUTYRYL-COA HYDROLASE, MITOCHONDRIAL"/>
    <property type="match status" value="1"/>
</dbReference>
<accession>A0A3D9UJE7</accession>
<dbReference type="GO" id="GO:0006574">
    <property type="term" value="P:L-valine catabolic process"/>
    <property type="evidence" value="ECO:0007669"/>
    <property type="project" value="TreeGrafter"/>
</dbReference>
<evidence type="ECO:0000256" key="3">
    <source>
        <dbReference type="ARBA" id="ARBA00022801"/>
    </source>
</evidence>
<gene>
    <name evidence="5" type="ORF">DFJ65_0373</name>
</gene>
<dbReference type="NCBIfam" id="NF004127">
    <property type="entry name" value="PRK05617.1"/>
    <property type="match status" value="1"/>
</dbReference>
<evidence type="ECO:0000256" key="2">
    <source>
        <dbReference type="ARBA" id="ARBA00011915"/>
    </source>
</evidence>
<dbReference type="Pfam" id="PF16113">
    <property type="entry name" value="ECH_2"/>
    <property type="match status" value="1"/>
</dbReference>
<dbReference type="GO" id="GO:0005829">
    <property type="term" value="C:cytosol"/>
    <property type="evidence" value="ECO:0007669"/>
    <property type="project" value="TreeGrafter"/>
</dbReference>
<dbReference type="InterPro" id="IPR045004">
    <property type="entry name" value="ECH_dom"/>
</dbReference>
<dbReference type="PANTHER" id="PTHR43176">
    <property type="entry name" value="3-HYDROXYISOBUTYRYL-COA HYDROLASE-RELATED"/>
    <property type="match status" value="1"/>
</dbReference>
<proteinExistence type="predicted"/>
<dbReference type="OrthoDB" id="9790967at2"/>
<evidence type="ECO:0000313" key="5">
    <source>
        <dbReference type="EMBL" id="REF29427.1"/>
    </source>
</evidence>
<sequence>MSDEVEFVHEGVLGRIVLNRPRALNALTLGMVTAVDEQLQRWADDDAVRTVSIEGAGERGLCAGGDVVAVRRAVLAGEEGQEFFVTEYAMNSRFASFPKPVVAFQDGFVLGGGVGVSAHCTVRLATERTKLAMPETIIGFFPDVGAMHLLAAAPGELGTHLALTGATITGADAVYAGMSDAVIDADAWPRVLEALAAGDEARYESRSATSELADHQGWIDECYAGDDATAILDRLRAHCDPAARAAAGLIEQRSPWSVSVTLAALRRAASMPTVDEVLAQDLRLARVTTHHPDFAEGVRAQLVDKDHAPRWTHASLADVPSGEVAAAFAD</sequence>
<dbReference type="EMBL" id="QTUA01000001">
    <property type="protein sequence ID" value="REF29427.1"/>
    <property type="molecule type" value="Genomic_DNA"/>
</dbReference>
<evidence type="ECO:0000259" key="4">
    <source>
        <dbReference type="Pfam" id="PF16113"/>
    </source>
</evidence>
<dbReference type="Gene3D" id="3.90.226.10">
    <property type="entry name" value="2-enoyl-CoA Hydratase, Chain A, domain 1"/>
    <property type="match status" value="1"/>
</dbReference>
<comment type="catalytic activity">
    <reaction evidence="1">
        <text>3-hydroxy-2-methylpropanoyl-CoA + H2O = 3-hydroxy-2-methylpropanoate + CoA + H(+)</text>
        <dbReference type="Rhea" id="RHEA:20888"/>
        <dbReference type="ChEBI" id="CHEBI:11805"/>
        <dbReference type="ChEBI" id="CHEBI:15377"/>
        <dbReference type="ChEBI" id="CHEBI:15378"/>
        <dbReference type="ChEBI" id="CHEBI:57287"/>
        <dbReference type="ChEBI" id="CHEBI:57340"/>
        <dbReference type="EC" id="3.1.2.4"/>
    </reaction>
</comment>
<protein>
    <recommendedName>
        <fullName evidence="2">3-hydroxyisobutyryl-CoA hydrolase</fullName>
        <ecNumber evidence="2">3.1.2.4</ecNumber>
    </recommendedName>
</protein>
<dbReference type="RefSeq" id="WP_115921544.1">
    <property type="nucleotide sequence ID" value="NZ_QTUA01000001.1"/>
</dbReference>
<keyword evidence="6" id="KW-1185">Reference proteome</keyword>
<dbReference type="InterPro" id="IPR029045">
    <property type="entry name" value="ClpP/crotonase-like_dom_sf"/>
</dbReference>
<dbReference type="EC" id="3.1.2.4" evidence="2"/>
<organism evidence="5 6">
    <name type="scientific">Calidifontibacter indicus</name>
    <dbReference type="NCBI Taxonomy" id="419650"/>
    <lineage>
        <taxon>Bacteria</taxon>
        <taxon>Bacillati</taxon>
        <taxon>Actinomycetota</taxon>
        <taxon>Actinomycetes</taxon>
        <taxon>Micrococcales</taxon>
        <taxon>Dermacoccaceae</taxon>
        <taxon>Calidifontibacter</taxon>
    </lineage>
</organism>
<comment type="caution">
    <text evidence="5">The sequence shown here is derived from an EMBL/GenBank/DDBJ whole genome shotgun (WGS) entry which is preliminary data.</text>
</comment>
<keyword evidence="3" id="KW-0378">Hydrolase</keyword>
<feature type="domain" description="Enoyl-CoA hydratase/isomerase" evidence="4">
    <location>
        <begin position="14"/>
        <end position="328"/>
    </location>
</feature>
<name>A0A3D9UJE7_9MICO</name>
<evidence type="ECO:0000313" key="6">
    <source>
        <dbReference type="Proteomes" id="UP000256253"/>
    </source>
</evidence>
<dbReference type="AlphaFoldDB" id="A0A3D9UJE7"/>
<evidence type="ECO:0000256" key="1">
    <source>
        <dbReference type="ARBA" id="ARBA00001709"/>
    </source>
</evidence>
<dbReference type="Proteomes" id="UP000256253">
    <property type="component" value="Unassembled WGS sequence"/>
</dbReference>
<dbReference type="CDD" id="cd06558">
    <property type="entry name" value="crotonase-like"/>
    <property type="match status" value="1"/>
</dbReference>
<reference evidence="5 6" key="1">
    <citation type="submission" date="2018-08" db="EMBL/GenBank/DDBJ databases">
        <title>Sequencing the genomes of 1000 actinobacteria strains.</title>
        <authorList>
            <person name="Klenk H.-P."/>
        </authorList>
    </citation>
    <scope>NUCLEOTIDE SEQUENCE [LARGE SCALE GENOMIC DNA]</scope>
    <source>
        <strain evidence="5 6">DSM 22967</strain>
    </source>
</reference>
<dbReference type="GO" id="GO:0003860">
    <property type="term" value="F:3-hydroxyisobutyryl-CoA hydrolase activity"/>
    <property type="evidence" value="ECO:0007669"/>
    <property type="project" value="UniProtKB-EC"/>
</dbReference>
<dbReference type="SUPFAM" id="SSF52096">
    <property type="entry name" value="ClpP/crotonase"/>
    <property type="match status" value="1"/>
</dbReference>